<dbReference type="InterPro" id="IPR002933">
    <property type="entry name" value="Peptidase_M20"/>
</dbReference>
<dbReference type="AlphaFoldDB" id="A0A261S9Q6"/>
<proteinExistence type="inferred from homology"/>
<keyword evidence="9 15" id="KW-0862">Zinc</keyword>
<feature type="binding site" evidence="15">
    <location>
        <position position="101"/>
    </location>
    <ligand>
        <name>Zn(2+)</name>
        <dbReference type="ChEBI" id="CHEBI:29105"/>
        <label>2</label>
    </ligand>
</feature>
<dbReference type="EC" id="3.5.1.18" evidence="4 15"/>
<dbReference type="PANTHER" id="PTHR43808:SF31">
    <property type="entry name" value="N-ACETYL-L-CITRULLINE DEACETYLASE"/>
    <property type="match status" value="1"/>
</dbReference>
<dbReference type="GO" id="GO:0009014">
    <property type="term" value="F:succinyl-diaminopimelate desuccinylase activity"/>
    <property type="evidence" value="ECO:0007669"/>
    <property type="project" value="UniProtKB-UniRule"/>
</dbReference>
<dbReference type="UniPathway" id="UPA00034">
    <property type="reaction ID" value="UER00021"/>
</dbReference>
<dbReference type="GO" id="GO:0019877">
    <property type="term" value="P:diaminopimelate biosynthetic process"/>
    <property type="evidence" value="ECO:0007669"/>
    <property type="project" value="UniProtKB-UniRule"/>
</dbReference>
<evidence type="ECO:0000256" key="5">
    <source>
        <dbReference type="ARBA" id="ARBA00022391"/>
    </source>
</evidence>
<dbReference type="GO" id="GO:0050897">
    <property type="term" value="F:cobalt ion binding"/>
    <property type="evidence" value="ECO:0007669"/>
    <property type="project" value="UniProtKB-UniRule"/>
</dbReference>
<evidence type="ECO:0000259" key="16">
    <source>
        <dbReference type="Pfam" id="PF07687"/>
    </source>
</evidence>
<evidence type="ECO:0000313" key="18">
    <source>
        <dbReference type="Proteomes" id="UP000216020"/>
    </source>
</evidence>
<dbReference type="Pfam" id="PF07687">
    <property type="entry name" value="M20_dimer"/>
    <property type="match status" value="1"/>
</dbReference>
<gene>
    <name evidence="15" type="primary">dapE</name>
    <name evidence="17" type="ORF">CAL29_11245</name>
</gene>
<comment type="subunit">
    <text evidence="3 15">Homodimer.</text>
</comment>
<evidence type="ECO:0000313" key="17">
    <source>
        <dbReference type="EMBL" id="OZI34124.1"/>
    </source>
</evidence>
<sequence length="383" mass="41033">MSTSPVLDLVKDLIARPSVTPDDVDCQQLLTQRLQAAGFFCESIVSNGVTNLWARRGSAGPLLVFAGHTDVVPPGPLEKWESDPFVPVERDGYLYGRGAADMKSSIAAFVVAAEEFVAAHPGHAGSIALLLTSDEEGPATDGTVVVCERLRERGETLDYCIVGEPTSVDKLGDVCKNGRRGSLSGRLTVKGIQGHVAYPHLARNPVHQLAPALAEIVAIEWDQGNEYFPPTTFQVSNLNAGTGATNVVPGEAVALFNFRFSTASTPDALKARLTEVLDRHGLEYDIKWELGGEPFLTPRGTLSTALTRAIADETGLATELSTTGGTSDGRFIAKICPQVIEFGPNNATIHKVNERIELSSLTPLKNIYRRTLENLLLSSESAA</sequence>
<dbReference type="FunFam" id="3.40.630.10:FF:000005">
    <property type="entry name" value="Succinyl-diaminopimelate desuccinylase"/>
    <property type="match status" value="1"/>
</dbReference>
<dbReference type="GO" id="GO:0008777">
    <property type="term" value="F:acetylornithine deacetylase activity"/>
    <property type="evidence" value="ECO:0007669"/>
    <property type="project" value="TreeGrafter"/>
</dbReference>
<evidence type="ECO:0000256" key="2">
    <source>
        <dbReference type="ARBA" id="ARBA00006746"/>
    </source>
</evidence>
<dbReference type="RefSeq" id="WP_094853125.1">
    <property type="nucleotide sequence ID" value="NZ_NEVM01000002.1"/>
</dbReference>
<dbReference type="Proteomes" id="UP000216020">
    <property type="component" value="Unassembled WGS sequence"/>
</dbReference>
<evidence type="ECO:0000256" key="13">
    <source>
        <dbReference type="ARBA" id="ARBA00031891"/>
    </source>
</evidence>
<evidence type="ECO:0000256" key="14">
    <source>
        <dbReference type="ARBA" id="ARBA00051301"/>
    </source>
</evidence>
<feature type="binding site" evidence="15">
    <location>
        <position position="101"/>
    </location>
    <ligand>
        <name>Zn(2+)</name>
        <dbReference type="ChEBI" id="CHEBI:29105"/>
        <label>1</label>
    </ligand>
</feature>
<keyword evidence="8 15" id="KW-0378">Hydrolase</keyword>
<evidence type="ECO:0000256" key="7">
    <source>
        <dbReference type="ARBA" id="ARBA00022723"/>
    </source>
</evidence>
<dbReference type="GO" id="GO:0008270">
    <property type="term" value="F:zinc ion binding"/>
    <property type="evidence" value="ECO:0007669"/>
    <property type="project" value="UniProtKB-UniRule"/>
</dbReference>
<feature type="binding site" evidence="15">
    <location>
        <position position="68"/>
    </location>
    <ligand>
        <name>Zn(2+)</name>
        <dbReference type="ChEBI" id="CHEBI:29105"/>
        <label>1</label>
    </ligand>
</feature>
<evidence type="ECO:0000256" key="6">
    <source>
        <dbReference type="ARBA" id="ARBA00022605"/>
    </source>
</evidence>
<keyword evidence="7 15" id="KW-0479">Metal-binding</keyword>
<keyword evidence="11 15" id="KW-0457">Lysine biosynthesis</keyword>
<feature type="binding site" evidence="15">
    <location>
        <position position="164"/>
    </location>
    <ligand>
        <name>Zn(2+)</name>
        <dbReference type="ChEBI" id="CHEBI:29105"/>
        <label>1</label>
    </ligand>
</feature>
<dbReference type="NCBIfam" id="NF009557">
    <property type="entry name" value="PRK13009.1"/>
    <property type="match status" value="1"/>
</dbReference>
<dbReference type="PANTHER" id="PTHR43808">
    <property type="entry name" value="ACETYLORNITHINE DEACETYLASE"/>
    <property type="match status" value="1"/>
</dbReference>
<comment type="function">
    <text evidence="15">Catalyzes the hydrolysis of N-succinyl-L,L-diaminopimelic acid (SDAP), forming succinate and LL-2,6-diaminopimelate (DAP), an intermediate involved in the bacterial biosynthesis of lysine and meso-diaminopimelic acid, an essential component of bacterial cell walls.</text>
</comment>
<dbReference type="GO" id="GO:0009089">
    <property type="term" value="P:lysine biosynthetic process via diaminopimelate"/>
    <property type="evidence" value="ECO:0007669"/>
    <property type="project" value="UniProtKB-UniRule"/>
</dbReference>
<dbReference type="SUPFAM" id="SSF55031">
    <property type="entry name" value="Bacterial exopeptidase dimerisation domain"/>
    <property type="match status" value="1"/>
</dbReference>
<dbReference type="Gene3D" id="3.30.70.360">
    <property type="match status" value="1"/>
</dbReference>
<dbReference type="Gene3D" id="1.10.150.900">
    <property type="match status" value="1"/>
</dbReference>
<dbReference type="NCBIfam" id="TIGR01246">
    <property type="entry name" value="dapE_proteo"/>
    <property type="match status" value="1"/>
</dbReference>
<dbReference type="SUPFAM" id="SSF53187">
    <property type="entry name" value="Zn-dependent exopeptidases"/>
    <property type="match status" value="1"/>
</dbReference>
<organism evidence="17 18">
    <name type="scientific">Bordetella genomosp. 10</name>
    <dbReference type="NCBI Taxonomy" id="1416804"/>
    <lineage>
        <taxon>Bacteria</taxon>
        <taxon>Pseudomonadati</taxon>
        <taxon>Pseudomonadota</taxon>
        <taxon>Betaproteobacteria</taxon>
        <taxon>Burkholderiales</taxon>
        <taxon>Alcaligenaceae</taxon>
        <taxon>Bordetella</taxon>
    </lineage>
</organism>
<evidence type="ECO:0000256" key="8">
    <source>
        <dbReference type="ARBA" id="ARBA00022801"/>
    </source>
</evidence>
<dbReference type="InterPro" id="IPR001261">
    <property type="entry name" value="ArgE/DapE_CS"/>
</dbReference>
<evidence type="ECO:0000256" key="1">
    <source>
        <dbReference type="ARBA" id="ARBA00005130"/>
    </source>
</evidence>
<evidence type="ECO:0000256" key="11">
    <source>
        <dbReference type="ARBA" id="ARBA00023154"/>
    </source>
</evidence>
<dbReference type="InterPro" id="IPR005941">
    <property type="entry name" value="DapE_proteobac"/>
</dbReference>
<evidence type="ECO:0000256" key="15">
    <source>
        <dbReference type="HAMAP-Rule" id="MF_01690"/>
    </source>
</evidence>
<dbReference type="InterPro" id="IPR011650">
    <property type="entry name" value="Peptidase_M20_dimer"/>
</dbReference>
<dbReference type="Gene3D" id="3.40.630.10">
    <property type="entry name" value="Zn peptidases"/>
    <property type="match status" value="1"/>
</dbReference>
<evidence type="ECO:0000256" key="4">
    <source>
        <dbReference type="ARBA" id="ARBA00011921"/>
    </source>
</evidence>
<evidence type="ECO:0000256" key="9">
    <source>
        <dbReference type="ARBA" id="ARBA00022833"/>
    </source>
</evidence>
<evidence type="ECO:0000256" key="3">
    <source>
        <dbReference type="ARBA" id="ARBA00011738"/>
    </source>
</evidence>
<feature type="active site" description="Proton acceptor" evidence="15">
    <location>
        <position position="135"/>
    </location>
</feature>
<keyword evidence="12 15" id="KW-0170">Cobalt</keyword>
<dbReference type="HAMAP" id="MF_01690">
    <property type="entry name" value="DapE"/>
    <property type="match status" value="1"/>
</dbReference>
<comment type="cofactor">
    <cofactor evidence="15">
        <name>Zn(2+)</name>
        <dbReference type="ChEBI" id="CHEBI:29105"/>
    </cofactor>
    <cofactor evidence="15">
        <name>Co(2+)</name>
        <dbReference type="ChEBI" id="CHEBI:48828"/>
    </cofactor>
    <text evidence="15">Binds 2 Zn(2+) or Co(2+) ions per subunit.</text>
</comment>
<feature type="active site" evidence="15">
    <location>
        <position position="70"/>
    </location>
</feature>
<keyword evidence="10 15" id="KW-0220">Diaminopimelate biosynthesis</keyword>
<name>A0A261S9Q6_9BORD</name>
<evidence type="ECO:0000256" key="10">
    <source>
        <dbReference type="ARBA" id="ARBA00022915"/>
    </source>
</evidence>
<dbReference type="GO" id="GO:0006526">
    <property type="term" value="P:L-arginine biosynthetic process"/>
    <property type="evidence" value="ECO:0007669"/>
    <property type="project" value="TreeGrafter"/>
</dbReference>
<dbReference type="PROSITE" id="PS00759">
    <property type="entry name" value="ARGE_DAPE_CPG2_2"/>
    <property type="match status" value="1"/>
</dbReference>
<dbReference type="InterPro" id="IPR036264">
    <property type="entry name" value="Bact_exopeptidase_dim_dom"/>
</dbReference>
<protein>
    <recommendedName>
        <fullName evidence="5 15">Succinyl-diaminopimelate desuccinylase</fullName>
        <shortName evidence="15">SDAP desuccinylase</shortName>
        <ecNumber evidence="4 15">3.5.1.18</ecNumber>
    </recommendedName>
    <alternativeName>
        <fullName evidence="13 15">N-succinyl-LL-2,6-diaminoheptanedioate amidohydrolase</fullName>
    </alternativeName>
</protein>
<comment type="similarity">
    <text evidence="2 15">Belongs to the peptidase M20A family. DapE subfamily.</text>
</comment>
<keyword evidence="6 15" id="KW-0028">Amino-acid biosynthesis</keyword>
<accession>A0A261S9Q6</accession>
<dbReference type="InterPro" id="IPR050072">
    <property type="entry name" value="Peptidase_M20A"/>
</dbReference>
<evidence type="ECO:0000256" key="12">
    <source>
        <dbReference type="ARBA" id="ARBA00023285"/>
    </source>
</evidence>
<dbReference type="CDD" id="cd03891">
    <property type="entry name" value="M20_DapE_proteobac"/>
    <property type="match status" value="1"/>
</dbReference>
<comment type="catalytic activity">
    <reaction evidence="14 15">
        <text>N-succinyl-(2S,6S)-2,6-diaminopimelate + H2O = (2S,6S)-2,6-diaminopimelate + succinate</text>
        <dbReference type="Rhea" id="RHEA:22608"/>
        <dbReference type="ChEBI" id="CHEBI:15377"/>
        <dbReference type="ChEBI" id="CHEBI:30031"/>
        <dbReference type="ChEBI" id="CHEBI:57609"/>
        <dbReference type="ChEBI" id="CHEBI:58087"/>
        <dbReference type="EC" id="3.5.1.18"/>
    </reaction>
</comment>
<reference evidence="18" key="1">
    <citation type="submission" date="2017-05" db="EMBL/GenBank/DDBJ databases">
        <title>Complete and WGS of Bordetella genogroups.</title>
        <authorList>
            <person name="Spilker T."/>
            <person name="Lipuma J."/>
        </authorList>
    </citation>
    <scope>NUCLEOTIDE SEQUENCE [LARGE SCALE GENOMIC DNA]</scope>
    <source>
        <strain evidence="18">AU16122</strain>
    </source>
</reference>
<dbReference type="OrthoDB" id="9809784at2"/>
<dbReference type="EMBL" id="NEVM01000002">
    <property type="protein sequence ID" value="OZI34124.1"/>
    <property type="molecule type" value="Genomic_DNA"/>
</dbReference>
<comment type="pathway">
    <text evidence="1 15">Amino-acid biosynthesis; L-lysine biosynthesis via DAP pathway; LL-2,6-diaminopimelate from (S)-tetrahydrodipicolinate (succinylase route): step 3/3.</text>
</comment>
<comment type="caution">
    <text evidence="17">The sequence shown here is derived from an EMBL/GenBank/DDBJ whole genome shotgun (WGS) entry which is preliminary data.</text>
</comment>
<feature type="binding site" evidence="15">
    <location>
        <position position="136"/>
    </location>
    <ligand>
        <name>Zn(2+)</name>
        <dbReference type="ChEBI" id="CHEBI:29105"/>
        <label>2</label>
    </ligand>
</feature>
<keyword evidence="18" id="KW-1185">Reference proteome</keyword>
<feature type="binding site" evidence="15">
    <location>
        <position position="350"/>
    </location>
    <ligand>
        <name>Zn(2+)</name>
        <dbReference type="ChEBI" id="CHEBI:29105"/>
        <label>2</label>
    </ligand>
</feature>
<dbReference type="Pfam" id="PF01546">
    <property type="entry name" value="Peptidase_M20"/>
    <property type="match status" value="1"/>
</dbReference>
<dbReference type="FunFam" id="3.30.70.360:FF:000011">
    <property type="entry name" value="Succinyl-diaminopimelate desuccinylase"/>
    <property type="match status" value="1"/>
</dbReference>
<feature type="domain" description="Peptidase M20 dimerisation" evidence="16">
    <location>
        <begin position="177"/>
        <end position="284"/>
    </location>
</feature>